<protein>
    <recommendedName>
        <fullName evidence="1">Methyltransferase FkbM domain-containing protein</fullName>
    </recommendedName>
</protein>
<dbReference type="InterPro" id="IPR006342">
    <property type="entry name" value="FkbM_mtfrase"/>
</dbReference>
<feature type="domain" description="Methyltransferase FkbM" evidence="1">
    <location>
        <begin position="56"/>
        <end position="195"/>
    </location>
</feature>
<dbReference type="EMBL" id="CAJRAF010000002">
    <property type="protein sequence ID" value="CAG5007963.1"/>
    <property type="molecule type" value="Genomic_DNA"/>
</dbReference>
<dbReference type="RefSeq" id="WP_215240567.1">
    <property type="nucleotide sequence ID" value="NZ_CAJRAF010000002.1"/>
</dbReference>
<evidence type="ECO:0000259" key="1">
    <source>
        <dbReference type="Pfam" id="PF05050"/>
    </source>
</evidence>
<dbReference type="SUPFAM" id="SSF53335">
    <property type="entry name" value="S-adenosyl-L-methionine-dependent methyltransferases"/>
    <property type="match status" value="1"/>
</dbReference>
<evidence type="ECO:0000313" key="3">
    <source>
        <dbReference type="Proteomes" id="UP000680038"/>
    </source>
</evidence>
<dbReference type="NCBIfam" id="TIGR01444">
    <property type="entry name" value="fkbM_fam"/>
    <property type="match status" value="1"/>
</dbReference>
<dbReference type="InterPro" id="IPR052514">
    <property type="entry name" value="SAM-dependent_MTase"/>
</dbReference>
<sequence>MKVLIRDILGRETVSFLSKLAKKYFPTDQITEEKRELEKRIKFYSSFISKNELCFDVGANIGNRIEPLLLLGANIVAIEPQEQCHEILQNRFGDKIVIVTKGLSDIEETKDFYISNASTISSFSKEWINSVKDGRFKAYQWRETIKVEMTTLDALINIYGIPSFIKIDVEGYELEVLKGLSQPIKTISFEYTVPEQVERAIDCIKQIEKFAPNLECNYSVGETMQFTYDKWIKPAEMKLHIRSSGFIDSHFGDIYCRLRE</sequence>
<comment type="caution">
    <text evidence="2">The sequence shown here is derived from an EMBL/GenBank/DDBJ whole genome shotgun (WGS) entry which is preliminary data.</text>
</comment>
<reference evidence="2" key="1">
    <citation type="submission" date="2021-04" db="EMBL/GenBank/DDBJ databases">
        <authorList>
            <person name="Rodrigo-Torres L."/>
            <person name="Arahal R. D."/>
            <person name="Lucena T."/>
        </authorList>
    </citation>
    <scope>NUCLEOTIDE SEQUENCE</scope>
    <source>
        <strain evidence="2">CECT 9275</strain>
    </source>
</reference>
<organism evidence="2 3">
    <name type="scientific">Dyadobacter helix</name>
    <dbReference type="NCBI Taxonomy" id="2822344"/>
    <lineage>
        <taxon>Bacteria</taxon>
        <taxon>Pseudomonadati</taxon>
        <taxon>Bacteroidota</taxon>
        <taxon>Cytophagia</taxon>
        <taxon>Cytophagales</taxon>
        <taxon>Spirosomataceae</taxon>
        <taxon>Dyadobacter</taxon>
    </lineage>
</organism>
<dbReference type="PANTHER" id="PTHR34203:SF15">
    <property type="entry name" value="SLL1173 PROTEIN"/>
    <property type="match status" value="1"/>
</dbReference>
<proteinExistence type="predicted"/>
<keyword evidence="3" id="KW-1185">Reference proteome</keyword>
<dbReference type="AlphaFoldDB" id="A0A916JFZ8"/>
<accession>A0A916JFZ8</accession>
<dbReference type="InterPro" id="IPR029063">
    <property type="entry name" value="SAM-dependent_MTases_sf"/>
</dbReference>
<gene>
    <name evidence="2" type="ORF">DYBT9275_04165</name>
</gene>
<dbReference type="Gene3D" id="3.40.50.150">
    <property type="entry name" value="Vaccinia Virus protein VP39"/>
    <property type="match status" value="1"/>
</dbReference>
<dbReference type="Pfam" id="PF05050">
    <property type="entry name" value="Methyltransf_21"/>
    <property type="match status" value="1"/>
</dbReference>
<name>A0A916JFZ8_9BACT</name>
<evidence type="ECO:0000313" key="2">
    <source>
        <dbReference type="EMBL" id="CAG5007963.1"/>
    </source>
</evidence>
<dbReference type="Proteomes" id="UP000680038">
    <property type="component" value="Unassembled WGS sequence"/>
</dbReference>
<dbReference type="PANTHER" id="PTHR34203">
    <property type="entry name" value="METHYLTRANSFERASE, FKBM FAMILY PROTEIN"/>
    <property type="match status" value="1"/>
</dbReference>